<dbReference type="GO" id="GO:0046872">
    <property type="term" value="F:metal ion binding"/>
    <property type="evidence" value="ECO:0007669"/>
    <property type="project" value="UniProtKB-KW"/>
</dbReference>
<evidence type="ECO:0000256" key="4">
    <source>
        <dbReference type="ARBA" id="ARBA00023004"/>
    </source>
</evidence>
<proteinExistence type="predicted"/>
<sequence>MVNYTITKGSMGDKPKITKPDPKFLEQLGEEKFWKMINHFYELVTSGDIAYFFPQDEKIIEMIKKRNGAYFIQMCGGDDTYIANGGTFDQVKVHQEFSISQKARIEWLGTWQEVLMVYQDNVDHKYIQSYWDWLDKFSIHMINFELDKKDEIGLTKV</sequence>
<dbReference type="Gene3D" id="1.10.490.10">
    <property type="entry name" value="Globins"/>
    <property type="match status" value="1"/>
</dbReference>
<accession>A0A3B1E722</accession>
<dbReference type="InterPro" id="IPR001486">
    <property type="entry name" value="Hemoglobin_trunc"/>
</dbReference>
<keyword evidence="4" id="KW-0408">Iron</keyword>
<dbReference type="AlphaFoldDB" id="A0A3B1E722"/>
<evidence type="ECO:0000256" key="3">
    <source>
        <dbReference type="ARBA" id="ARBA00022723"/>
    </source>
</evidence>
<dbReference type="SUPFAM" id="SSF46458">
    <property type="entry name" value="Globin-like"/>
    <property type="match status" value="1"/>
</dbReference>
<evidence type="ECO:0000256" key="2">
    <source>
        <dbReference type="ARBA" id="ARBA00022617"/>
    </source>
</evidence>
<keyword evidence="3" id="KW-0479">Metal-binding</keyword>
<gene>
    <name evidence="5" type="ORF">MNB_ARC-1_1150</name>
</gene>
<dbReference type="Pfam" id="PF01152">
    <property type="entry name" value="Bac_globin"/>
    <property type="match status" value="1"/>
</dbReference>
<name>A0A3B1E722_9ZZZZ</name>
<dbReference type="GO" id="GO:0020037">
    <property type="term" value="F:heme binding"/>
    <property type="evidence" value="ECO:0007669"/>
    <property type="project" value="InterPro"/>
</dbReference>
<protein>
    <submittedName>
        <fullName evidence="5">Putative globin</fullName>
    </submittedName>
</protein>
<evidence type="ECO:0000313" key="5">
    <source>
        <dbReference type="EMBL" id="VAY88241.1"/>
    </source>
</evidence>
<keyword evidence="1" id="KW-0813">Transport</keyword>
<dbReference type="EMBL" id="UOYO01000048">
    <property type="protein sequence ID" value="VAY88241.1"/>
    <property type="molecule type" value="Genomic_DNA"/>
</dbReference>
<reference evidence="5" key="1">
    <citation type="submission" date="2018-10" db="EMBL/GenBank/DDBJ databases">
        <authorList>
            <person name="Aoki K."/>
        </authorList>
    </citation>
    <scope>NUCLEOTIDE SEQUENCE</scope>
</reference>
<keyword evidence="2" id="KW-0349">Heme</keyword>
<dbReference type="InterPro" id="IPR009050">
    <property type="entry name" value="Globin-like_sf"/>
</dbReference>
<dbReference type="GO" id="GO:0019825">
    <property type="term" value="F:oxygen binding"/>
    <property type="evidence" value="ECO:0007669"/>
    <property type="project" value="InterPro"/>
</dbReference>
<organism evidence="5">
    <name type="scientific">hydrothermal vent metagenome</name>
    <dbReference type="NCBI Taxonomy" id="652676"/>
    <lineage>
        <taxon>unclassified sequences</taxon>
        <taxon>metagenomes</taxon>
        <taxon>ecological metagenomes</taxon>
    </lineage>
</organism>
<evidence type="ECO:0000256" key="1">
    <source>
        <dbReference type="ARBA" id="ARBA00022448"/>
    </source>
</evidence>
<dbReference type="InterPro" id="IPR012292">
    <property type="entry name" value="Globin/Proto"/>
</dbReference>